<sequence>MLALAIRKLAPPPSKKPMPVYHFAPDLGVCDLLQARYSGAYAPADFAPEEYAWMKTPVRKVDLSRPLDYMAPNSVYGMVHSHVLEHVPGSIDKIITDMNRAIAPGGFHLFQVPIETGWYREDMDPNMATSERERVFKQFDHLRAFGQKDFEDRCLRLFDGFDQIDLRKHLDEEDLAHAAVPASSLTSNTGHTAFMFIKKTEPRSLLSRLLRR</sequence>
<gene>
    <name evidence="1" type="ORF">J2Z19_002056</name>
</gene>
<evidence type="ECO:0000313" key="2">
    <source>
        <dbReference type="Proteomes" id="UP000823773"/>
    </source>
</evidence>
<reference evidence="1" key="1">
    <citation type="submission" date="2021-03" db="EMBL/GenBank/DDBJ databases">
        <title>Genomic Encyclopedia of Type Strains, Phase IV (KMG-IV): sequencing the most valuable type-strain genomes for metagenomic binning, comparative biology and taxonomic classification.</title>
        <authorList>
            <person name="Goeker M."/>
        </authorList>
    </citation>
    <scope>NUCLEOTIDE SEQUENCE</scope>
    <source>
        <strain evidence="1">DSM 18131</strain>
    </source>
</reference>
<dbReference type="EMBL" id="JAGGJR010000002">
    <property type="protein sequence ID" value="MBP1872344.1"/>
    <property type="molecule type" value="Genomic_DNA"/>
</dbReference>
<evidence type="ECO:0000313" key="1">
    <source>
        <dbReference type="EMBL" id="MBP1872344.1"/>
    </source>
</evidence>
<proteinExistence type="predicted"/>
<keyword evidence="2" id="KW-1185">Reference proteome</keyword>
<dbReference type="Proteomes" id="UP000823773">
    <property type="component" value="Unassembled WGS sequence"/>
</dbReference>
<comment type="caution">
    <text evidence="1">The sequence shown here is derived from an EMBL/GenBank/DDBJ whole genome shotgun (WGS) entry which is preliminary data.</text>
</comment>
<organism evidence="1 2">
    <name type="scientific">Ensifer adhaerens</name>
    <name type="common">Sinorhizobium morelense</name>
    <dbReference type="NCBI Taxonomy" id="106592"/>
    <lineage>
        <taxon>Bacteria</taxon>
        <taxon>Pseudomonadati</taxon>
        <taxon>Pseudomonadota</taxon>
        <taxon>Alphaproteobacteria</taxon>
        <taxon>Hyphomicrobiales</taxon>
        <taxon>Rhizobiaceae</taxon>
        <taxon>Sinorhizobium/Ensifer group</taxon>
        <taxon>Ensifer</taxon>
    </lineage>
</organism>
<protein>
    <submittedName>
        <fullName evidence="1">Uncharacterized protein</fullName>
    </submittedName>
</protein>
<name>A0ACC5SUH7_ENSAD</name>
<accession>A0ACC5SUH7</accession>